<dbReference type="GO" id="GO:0004722">
    <property type="term" value="F:protein serine/threonine phosphatase activity"/>
    <property type="evidence" value="ECO:0007669"/>
    <property type="project" value="UniProtKB-EC"/>
</dbReference>
<keyword evidence="9" id="KW-1185">Reference proteome</keyword>
<evidence type="ECO:0000256" key="2">
    <source>
        <dbReference type="ARBA" id="ARBA00013081"/>
    </source>
</evidence>
<dbReference type="Pfam" id="PF08321">
    <property type="entry name" value="PPP5"/>
    <property type="match status" value="1"/>
</dbReference>
<protein>
    <recommendedName>
        <fullName evidence="2">protein-serine/threonine phosphatase</fullName>
        <ecNumber evidence="2">3.1.3.16</ecNumber>
    </recommendedName>
</protein>
<dbReference type="InterPro" id="IPR051134">
    <property type="entry name" value="PPP_phosphatase"/>
</dbReference>
<evidence type="ECO:0000313" key="8">
    <source>
        <dbReference type="EMBL" id="KAK2554288.1"/>
    </source>
</evidence>
<dbReference type="PANTHER" id="PTHR45668:SF5">
    <property type="entry name" value="SERINE_THREONINE-PROTEIN PHOSPHATASE 5"/>
    <property type="match status" value="1"/>
</dbReference>
<dbReference type="Pfam" id="PF13181">
    <property type="entry name" value="TPR_8"/>
    <property type="match status" value="1"/>
</dbReference>
<dbReference type="SUPFAM" id="SSF48452">
    <property type="entry name" value="TPR-like"/>
    <property type="match status" value="1"/>
</dbReference>
<feature type="domain" description="PPP" evidence="7">
    <location>
        <begin position="102"/>
        <end position="193"/>
    </location>
</feature>
<name>A0AAD9Q3X9_ACRCE</name>
<dbReference type="Gene3D" id="3.60.21.10">
    <property type="match status" value="1"/>
</dbReference>
<evidence type="ECO:0000259" key="7">
    <source>
        <dbReference type="Pfam" id="PF08321"/>
    </source>
</evidence>
<dbReference type="PANTHER" id="PTHR45668">
    <property type="entry name" value="SERINE/THREONINE-PROTEIN PHOSPHATASE 5-RELATED"/>
    <property type="match status" value="1"/>
</dbReference>
<accession>A0AAD9Q3X9</accession>
<dbReference type="Proteomes" id="UP001249851">
    <property type="component" value="Unassembled WGS sequence"/>
</dbReference>
<dbReference type="Gene3D" id="1.25.40.10">
    <property type="entry name" value="Tetratricopeptide repeat domain"/>
    <property type="match status" value="1"/>
</dbReference>
<comment type="cofactor">
    <cofactor evidence="1">
        <name>Mn(2+)</name>
        <dbReference type="ChEBI" id="CHEBI:29035"/>
    </cofactor>
</comment>
<dbReference type="InterPro" id="IPR019734">
    <property type="entry name" value="TPR_rpt"/>
</dbReference>
<evidence type="ECO:0000256" key="3">
    <source>
        <dbReference type="ARBA" id="ARBA00022723"/>
    </source>
</evidence>
<dbReference type="SMART" id="SM00028">
    <property type="entry name" value="TPR"/>
    <property type="match status" value="2"/>
</dbReference>
<dbReference type="PROSITE" id="PS50005">
    <property type="entry name" value="TPR"/>
    <property type="match status" value="1"/>
</dbReference>
<evidence type="ECO:0000256" key="4">
    <source>
        <dbReference type="ARBA" id="ARBA00022801"/>
    </source>
</evidence>
<dbReference type="AlphaFoldDB" id="A0AAD9Q3X9"/>
<reference evidence="8" key="2">
    <citation type="journal article" date="2023" name="Science">
        <title>Genomic signatures of disease resistance in endangered staghorn corals.</title>
        <authorList>
            <person name="Vollmer S.V."/>
            <person name="Selwyn J.D."/>
            <person name="Despard B.A."/>
            <person name="Roesel C.L."/>
        </authorList>
    </citation>
    <scope>NUCLEOTIDE SEQUENCE</scope>
    <source>
        <strain evidence="8">K2</strain>
    </source>
</reference>
<organism evidence="8 9">
    <name type="scientific">Acropora cervicornis</name>
    <name type="common">Staghorn coral</name>
    <dbReference type="NCBI Taxonomy" id="6130"/>
    <lineage>
        <taxon>Eukaryota</taxon>
        <taxon>Metazoa</taxon>
        <taxon>Cnidaria</taxon>
        <taxon>Anthozoa</taxon>
        <taxon>Hexacorallia</taxon>
        <taxon>Scleractinia</taxon>
        <taxon>Astrocoeniina</taxon>
        <taxon>Acroporidae</taxon>
        <taxon>Acropora</taxon>
    </lineage>
</organism>
<reference evidence="8" key="1">
    <citation type="journal article" date="2023" name="G3 (Bethesda)">
        <title>Whole genome assembly and annotation of the endangered Caribbean coral Acropora cervicornis.</title>
        <authorList>
            <person name="Selwyn J.D."/>
            <person name="Vollmer S.V."/>
        </authorList>
    </citation>
    <scope>NUCLEOTIDE SEQUENCE</scope>
    <source>
        <strain evidence="8">K2</strain>
    </source>
</reference>
<evidence type="ECO:0000256" key="1">
    <source>
        <dbReference type="ARBA" id="ARBA00001936"/>
    </source>
</evidence>
<dbReference type="EC" id="3.1.3.16" evidence="2"/>
<gene>
    <name evidence="8" type="ORF">P5673_024294</name>
</gene>
<keyword evidence="4" id="KW-0378">Hydrolase</keyword>
<dbReference type="PROSITE" id="PS50293">
    <property type="entry name" value="TPR_REGION"/>
    <property type="match status" value="1"/>
</dbReference>
<proteinExistence type="predicted"/>
<dbReference type="Pfam" id="PF00515">
    <property type="entry name" value="TPR_1"/>
    <property type="match status" value="1"/>
</dbReference>
<evidence type="ECO:0000256" key="6">
    <source>
        <dbReference type="PROSITE-ProRule" id="PRU00339"/>
    </source>
</evidence>
<evidence type="ECO:0000256" key="5">
    <source>
        <dbReference type="ARBA" id="ARBA00023211"/>
    </source>
</evidence>
<dbReference type="EMBL" id="JARQWQ010000071">
    <property type="protein sequence ID" value="KAK2554288.1"/>
    <property type="molecule type" value="Genomic_DNA"/>
</dbReference>
<feature type="repeat" description="TPR" evidence="6">
    <location>
        <begin position="18"/>
        <end position="51"/>
    </location>
</feature>
<dbReference type="InterPro" id="IPR013235">
    <property type="entry name" value="PPP_dom"/>
</dbReference>
<dbReference type="GO" id="GO:0046872">
    <property type="term" value="F:metal ion binding"/>
    <property type="evidence" value="ECO:0007669"/>
    <property type="project" value="UniProtKB-KW"/>
</dbReference>
<sequence length="239" mass="27319">MADDKTTNGELSDDEVKADEYKLQANQFFKDGKYDEALSLYTKAIDLNPQVPAYYGNRSFCYIKTEYFGSALEDANKAIDLDKKYIKVTKFRPKDKDASLKYQECKKIVQRLAFEKAIAVDEKKSVANTVDLNSMVVEDDYDGPRLSEDGVTTEFVGHLIERFTNQKKIHKKYAYKILLEVKKIFETQPSMVDISIPENGKLTVCGDIHGQFYDLLNIFSLNGNPSAENPYVSTLKYDY</sequence>
<keyword evidence="6" id="KW-0802">TPR repeat</keyword>
<dbReference type="InterPro" id="IPR029052">
    <property type="entry name" value="Metallo-depent_PP-like"/>
</dbReference>
<dbReference type="InterPro" id="IPR011990">
    <property type="entry name" value="TPR-like_helical_dom_sf"/>
</dbReference>
<evidence type="ECO:0000313" key="9">
    <source>
        <dbReference type="Proteomes" id="UP001249851"/>
    </source>
</evidence>
<keyword evidence="3" id="KW-0479">Metal-binding</keyword>
<comment type="caution">
    <text evidence="8">The sequence shown here is derived from an EMBL/GenBank/DDBJ whole genome shotgun (WGS) entry which is preliminary data.</text>
</comment>
<dbReference type="SUPFAM" id="SSF56300">
    <property type="entry name" value="Metallo-dependent phosphatases"/>
    <property type="match status" value="1"/>
</dbReference>
<keyword evidence="5" id="KW-0464">Manganese</keyword>